<feature type="transmembrane region" description="Helical" evidence="1">
    <location>
        <begin position="117"/>
        <end position="137"/>
    </location>
</feature>
<keyword evidence="1" id="KW-0812">Transmembrane</keyword>
<dbReference type="EMBL" id="CH473964">
    <property type="protein sequence ID" value="EDM01852.1"/>
    <property type="molecule type" value="Genomic_DNA"/>
</dbReference>
<dbReference type="Proteomes" id="UP000234681">
    <property type="component" value="Chromosome 4"/>
</dbReference>
<evidence type="ECO:0000313" key="3">
    <source>
        <dbReference type="Proteomes" id="UP000234681"/>
    </source>
</evidence>
<keyword evidence="1" id="KW-1133">Transmembrane helix</keyword>
<accession>A6ILT7</accession>
<gene>
    <name evidence="2" type="ORF">rCG_30101</name>
</gene>
<dbReference type="AlphaFoldDB" id="A6ILT7"/>
<keyword evidence="1" id="KW-0472">Membrane</keyword>
<organism evidence="2 3">
    <name type="scientific">Rattus norvegicus</name>
    <name type="common">Rat</name>
    <dbReference type="NCBI Taxonomy" id="10116"/>
    <lineage>
        <taxon>Eukaryota</taxon>
        <taxon>Metazoa</taxon>
        <taxon>Chordata</taxon>
        <taxon>Craniata</taxon>
        <taxon>Vertebrata</taxon>
        <taxon>Euteleostomi</taxon>
        <taxon>Mammalia</taxon>
        <taxon>Eutheria</taxon>
        <taxon>Euarchontoglires</taxon>
        <taxon>Glires</taxon>
        <taxon>Rodentia</taxon>
        <taxon>Myomorpha</taxon>
        <taxon>Muroidea</taxon>
        <taxon>Muridae</taxon>
        <taxon>Murinae</taxon>
        <taxon>Rattus</taxon>
    </lineage>
</organism>
<evidence type="ECO:0000313" key="2">
    <source>
        <dbReference type="EMBL" id="EDM01852.1"/>
    </source>
</evidence>
<evidence type="ECO:0000256" key="1">
    <source>
        <dbReference type="SAM" id="Phobius"/>
    </source>
</evidence>
<sequence>MAVGSKTSPIVVFWTSVGPCIPAIPQCSPVPTKSRRSHGHEEVGPRGTGALHAVLWTSGRLPKCLEPQEPLTPGTERQELLSAAILLHAELWSCFGLIIPCYVPVPPREVEYSLCAIVYRKLITFFFFSFFFFFGAGDQTQGLALARQALYH</sequence>
<proteinExistence type="predicted"/>
<name>A6ILT7_RAT</name>
<reference evidence="2 3" key="1">
    <citation type="submission" date="2005-09" db="EMBL/GenBank/DDBJ databases">
        <authorList>
            <person name="Mural R.J."/>
            <person name="Li P.W."/>
            <person name="Adams M.D."/>
            <person name="Amanatides P.G."/>
            <person name="Baden-Tillson H."/>
            <person name="Barnstead M."/>
            <person name="Chin S.H."/>
            <person name="Dew I."/>
            <person name="Evans C.A."/>
            <person name="Ferriera S."/>
            <person name="Flanigan M."/>
            <person name="Fosler C."/>
            <person name="Glodek A."/>
            <person name="Gu Z."/>
            <person name="Holt R.A."/>
            <person name="Jennings D."/>
            <person name="Kraft C.L."/>
            <person name="Lu F."/>
            <person name="Nguyen T."/>
            <person name="Nusskern D.R."/>
            <person name="Pfannkoch C.M."/>
            <person name="Sitter C."/>
            <person name="Sutton G.G."/>
            <person name="Venter J.C."/>
            <person name="Wang Z."/>
            <person name="Woodage T."/>
            <person name="Zheng X.H."/>
            <person name="Zhong F."/>
        </authorList>
    </citation>
    <scope>NUCLEOTIDE SEQUENCE [LARGE SCALE GENOMIC DNA]</scope>
    <source>
        <strain>BN</strain>
        <strain evidence="3">Sprague-Dawley</strain>
    </source>
</reference>
<protein>
    <submittedName>
        <fullName evidence="2">RCG30101</fullName>
    </submittedName>
</protein>